<feature type="compositionally biased region" description="Low complexity" evidence="1">
    <location>
        <begin position="59"/>
        <end position="73"/>
    </location>
</feature>
<dbReference type="AlphaFoldDB" id="A0ABD1ED56"/>
<evidence type="ECO:0000313" key="3">
    <source>
        <dbReference type="Proteomes" id="UP001566132"/>
    </source>
</evidence>
<organism evidence="2 3">
    <name type="scientific">Hypothenemus hampei</name>
    <name type="common">Coffee berry borer</name>
    <dbReference type="NCBI Taxonomy" id="57062"/>
    <lineage>
        <taxon>Eukaryota</taxon>
        <taxon>Metazoa</taxon>
        <taxon>Ecdysozoa</taxon>
        <taxon>Arthropoda</taxon>
        <taxon>Hexapoda</taxon>
        <taxon>Insecta</taxon>
        <taxon>Pterygota</taxon>
        <taxon>Neoptera</taxon>
        <taxon>Endopterygota</taxon>
        <taxon>Coleoptera</taxon>
        <taxon>Polyphaga</taxon>
        <taxon>Cucujiformia</taxon>
        <taxon>Curculionidae</taxon>
        <taxon>Scolytinae</taxon>
        <taxon>Hypothenemus</taxon>
    </lineage>
</organism>
<keyword evidence="3" id="KW-1185">Reference proteome</keyword>
<feature type="compositionally biased region" description="Polar residues" evidence="1">
    <location>
        <begin position="41"/>
        <end position="58"/>
    </location>
</feature>
<name>A0ABD1ED56_HYPHA</name>
<accession>A0ABD1ED56</accession>
<sequence length="147" mass="16827">MDNVNKNISLQLYEVQYTYNSEIYKIVDSIDVHRKLKQDEPSTSTASYDIPSPSMNSFSSEPDTPSRPSSRDSNASEDIPTTPTSHIAPPKKNKLLYDLRKKLVNIEEERIKALENLTGAVKENNEIQKERNTLIKNYLDTLLVRNK</sequence>
<dbReference type="EMBL" id="JBDJPC010000008">
    <property type="protein sequence ID" value="KAL1492554.1"/>
    <property type="molecule type" value="Genomic_DNA"/>
</dbReference>
<gene>
    <name evidence="2" type="ORF">ABEB36_010794</name>
</gene>
<feature type="region of interest" description="Disordered" evidence="1">
    <location>
        <begin position="37"/>
        <end position="92"/>
    </location>
</feature>
<proteinExistence type="predicted"/>
<evidence type="ECO:0000256" key="1">
    <source>
        <dbReference type="SAM" id="MobiDB-lite"/>
    </source>
</evidence>
<protein>
    <submittedName>
        <fullName evidence="2">Uncharacterized protein</fullName>
    </submittedName>
</protein>
<comment type="caution">
    <text evidence="2">The sequence shown here is derived from an EMBL/GenBank/DDBJ whole genome shotgun (WGS) entry which is preliminary data.</text>
</comment>
<reference evidence="2 3" key="1">
    <citation type="submission" date="2024-05" db="EMBL/GenBank/DDBJ databases">
        <title>Genetic variation in Jamaican populations of the coffee berry borer (Hypothenemus hampei).</title>
        <authorList>
            <person name="Errbii M."/>
            <person name="Myrie A."/>
        </authorList>
    </citation>
    <scope>NUCLEOTIDE SEQUENCE [LARGE SCALE GENOMIC DNA]</scope>
    <source>
        <strain evidence="2">JA-Hopewell-2020-01-JO</strain>
        <tissue evidence="2">Whole body</tissue>
    </source>
</reference>
<evidence type="ECO:0000313" key="2">
    <source>
        <dbReference type="EMBL" id="KAL1492554.1"/>
    </source>
</evidence>
<dbReference type="Proteomes" id="UP001566132">
    <property type="component" value="Unassembled WGS sequence"/>
</dbReference>